<proteinExistence type="predicted"/>
<name>A0A0V1FPB1_TRIPS</name>
<comment type="caution">
    <text evidence="1">The sequence shown here is derived from an EMBL/GenBank/DDBJ whole genome shotgun (WGS) entry which is preliminary data.</text>
</comment>
<dbReference type="AlphaFoldDB" id="A0A0V1FPB1"/>
<reference evidence="1 2" key="1">
    <citation type="submission" date="2015-01" db="EMBL/GenBank/DDBJ databases">
        <title>Evolution of Trichinella species and genotypes.</title>
        <authorList>
            <person name="Korhonen P.K."/>
            <person name="Edoardo P."/>
            <person name="Giuseppe L.R."/>
            <person name="Gasser R.B."/>
        </authorList>
    </citation>
    <scope>NUCLEOTIDE SEQUENCE [LARGE SCALE GENOMIC DNA]</scope>
    <source>
        <strain evidence="1">ISS470</strain>
    </source>
</reference>
<organism evidence="1 2">
    <name type="scientific">Trichinella pseudospiralis</name>
    <name type="common">Parasitic roundworm</name>
    <dbReference type="NCBI Taxonomy" id="6337"/>
    <lineage>
        <taxon>Eukaryota</taxon>
        <taxon>Metazoa</taxon>
        <taxon>Ecdysozoa</taxon>
        <taxon>Nematoda</taxon>
        <taxon>Enoplea</taxon>
        <taxon>Dorylaimia</taxon>
        <taxon>Trichinellida</taxon>
        <taxon>Trichinellidae</taxon>
        <taxon>Trichinella</taxon>
    </lineage>
</organism>
<dbReference type="Proteomes" id="UP000054995">
    <property type="component" value="Unassembled WGS sequence"/>
</dbReference>
<gene>
    <name evidence="1" type="ORF">T4D_735</name>
</gene>
<evidence type="ECO:0000313" key="1">
    <source>
        <dbReference type="EMBL" id="KRY87599.1"/>
    </source>
</evidence>
<protein>
    <submittedName>
        <fullName evidence="1">Uncharacterized protein</fullName>
    </submittedName>
</protein>
<keyword evidence="2" id="KW-1185">Reference proteome</keyword>
<evidence type="ECO:0000313" key="2">
    <source>
        <dbReference type="Proteomes" id="UP000054995"/>
    </source>
</evidence>
<accession>A0A0V1FPB1</accession>
<dbReference type="EMBL" id="JYDT01000053">
    <property type="protein sequence ID" value="KRY87599.1"/>
    <property type="molecule type" value="Genomic_DNA"/>
</dbReference>
<sequence length="99" mass="11284">MFQYLHPYINSRLLAAGYQPQDELLPYDVNSCPFSSSNIYFHAMQQSTQKYNEAYALCNVRVQAVRTTSTNAVSHCPFQWNQSAKFALVISMPVPRCQG</sequence>